<name>A0A0F9QNX9_9ZZZZ</name>
<comment type="caution">
    <text evidence="1">The sequence shown here is derived from an EMBL/GenBank/DDBJ whole genome shotgun (WGS) entry which is preliminary data.</text>
</comment>
<sequence length="112" mass="12953">MAKDTIDIADLESFINGLKDSFDTLGSLDQSKAKGFQAQLAKAISDLRLKRTAKIEPIPKHIGHFSEKDLKKMLLQELETLKDHLNSSDYNRRRKFELVMKITRLRDQINHM</sequence>
<proteinExistence type="predicted"/>
<reference evidence="1" key="1">
    <citation type="journal article" date="2015" name="Nature">
        <title>Complex archaea that bridge the gap between prokaryotes and eukaryotes.</title>
        <authorList>
            <person name="Spang A."/>
            <person name="Saw J.H."/>
            <person name="Jorgensen S.L."/>
            <person name="Zaremba-Niedzwiedzka K."/>
            <person name="Martijn J."/>
            <person name="Lind A.E."/>
            <person name="van Eijk R."/>
            <person name="Schleper C."/>
            <person name="Guy L."/>
            <person name="Ettema T.J."/>
        </authorList>
    </citation>
    <scope>NUCLEOTIDE SEQUENCE</scope>
</reference>
<evidence type="ECO:0000313" key="1">
    <source>
        <dbReference type="EMBL" id="KKN38737.1"/>
    </source>
</evidence>
<dbReference type="EMBL" id="LAZR01001806">
    <property type="protein sequence ID" value="KKN38737.1"/>
    <property type="molecule type" value="Genomic_DNA"/>
</dbReference>
<gene>
    <name evidence="1" type="ORF">LCGC14_0750380</name>
</gene>
<dbReference type="AlphaFoldDB" id="A0A0F9QNX9"/>
<protein>
    <submittedName>
        <fullName evidence="1">Uncharacterized protein</fullName>
    </submittedName>
</protein>
<organism evidence="1">
    <name type="scientific">marine sediment metagenome</name>
    <dbReference type="NCBI Taxonomy" id="412755"/>
    <lineage>
        <taxon>unclassified sequences</taxon>
        <taxon>metagenomes</taxon>
        <taxon>ecological metagenomes</taxon>
    </lineage>
</organism>
<accession>A0A0F9QNX9</accession>